<dbReference type="AlphaFoldDB" id="A0AAV8YTN2"/>
<evidence type="ECO:0000259" key="7">
    <source>
        <dbReference type="PROSITE" id="PS50950"/>
    </source>
</evidence>
<dbReference type="Proteomes" id="UP001162162">
    <property type="component" value="Unassembled WGS sequence"/>
</dbReference>
<dbReference type="EMBL" id="JAPWTK010000050">
    <property type="protein sequence ID" value="KAJ8954236.1"/>
    <property type="molecule type" value="Genomic_DNA"/>
</dbReference>
<dbReference type="InterPro" id="IPR006612">
    <property type="entry name" value="THAP_Znf"/>
</dbReference>
<evidence type="ECO:0000313" key="9">
    <source>
        <dbReference type="Proteomes" id="UP001162162"/>
    </source>
</evidence>
<name>A0AAV8YTN2_9CUCU</name>
<organism evidence="8 9">
    <name type="scientific">Aromia moschata</name>
    <dbReference type="NCBI Taxonomy" id="1265417"/>
    <lineage>
        <taxon>Eukaryota</taxon>
        <taxon>Metazoa</taxon>
        <taxon>Ecdysozoa</taxon>
        <taxon>Arthropoda</taxon>
        <taxon>Hexapoda</taxon>
        <taxon>Insecta</taxon>
        <taxon>Pterygota</taxon>
        <taxon>Neoptera</taxon>
        <taxon>Endopterygota</taxon>
        <taxon>Coleoptera</taxon>
        <taxon>Polyphaga</taxon>
        <taxon>Cucujiformia</taxon>
        <taxon>Chrysomeloidea</taxon>
        <taxon>Cerambycidae</taxon>
        <taxon>Cerambycinae</taxon>
        <taxon>Callichromatini</taxon>
        <taxon>Aromia</taxon>
    </lineage>
</organism>
<dbReference type="Gene3D" id="6.20.210.20">
    <property type="entry name" value="THAP domain"/>
    <property type="match status" value="1"/>
</dbReference>
<evidence type="ECO:0000256" key="6">
    <source>
        <dbReference type="SAM" id="MobiDB-lite"/>
    </source>
</evidence>
<feature type="region of interest" description="Disordered" evidence="6">
    <location>
        <begin position="154"/>
        <end position="173"/>
    </location>
</feature>
<accession>A0AAV8YTN2</accession>
<dbReference type="PROSITE" id="PS50950">
    <property type="entry name" value="ZF_THAP"/>
    <property type="match status" value="1"/>
</dbReference>
<dbReference type="SUPFAM" id="SSF57716">
    <property type="entry name" value="Glucocorticoid receptor-like (DNA-binding domain)"/>
    <property type="match status" value="1"/>
</dbReference>
<dbReference type="InterPro" id="IPR038441">
    <property type="entry name" value="THAP_Znf_sf"/>
</dbReference>
<dbReference type="Pfam" id="PF05485">
    <property type="entry name" value="THAP"/>
    <property type="match status" value="1"/>
</dbReference>
<evidence type="ECO:0000256" key="4">
    <source>
        <dbReference type="ARBA" id="ARBA00023125"/>
    </source>
</evidence>
<dbReference type="GO" id="GO:0003677">
    <property type="term" value="F:DNA binding"/>
    <property type="evidence" value="ECO:0007669"/>
    <property type="project" value="UniProtKB-UniRule"/>
</dbReference>
<proteinExistence type="predicted"/>
<keyword evidence="2 5" id="KW-0863">Zinc-finger</keyword>
<dbReference type="GO" id="GO:0008270">
    <property type="term" value="F:zinc ion binding"/>
    <property type="evidence" value="ECO:0007669"/>
    <property type="project" value="UniProtKB-KW"/>
</dbReference>
<keyword evidence="3" id="KW-0862">Zinc</keyword>
<evidence type="ECO:0000256" key="5">
    <source>
        <dbReference type="PROSITE-ProRule" id="PRU00309"/>
    </source>
</evidence>
<gene>
    <name evidence="8" type="ORF">NQ318_005832</name>
</gene>
<sequence>MVKLCCVQNCGSKSPDPDGNKRTLFTVPTDANRKDEWMAKIVPHLRKGKNRRKILYICDKHFKEDDIERDFTVILTNGLVCNVGPRQFYLGFSAQSRDMCRLHGTTESKLRVQDQVFKHRKGDRELPAAYTLYGGSVELQEIVSYLDDESKEASEIGQDKKIRPPTLKTSSPNGKILRMWKRKSSLTCGFRCGML</sequence>
<reference evidence="8" key="1">
    <citation type="journal article" date="2023" name="Insect Mol. Biol.">
        <title>Genome sequencing provides insights into the evolution of gene families encoding plant cell wall-degrading enzymes in longhorned beetles.</title>
        <authorList>
            <person name="Shin N.R."/>
            <person name="Okamura Y."/>
            <person name="Kirsch R."/>
            <person name="Pauchet Y."/>
        </authorList>
    </citation>
    <scope>NUCLEOTIDE SEQUENCE</scope>
    <source>
        <strain evidence="8">AMC_N1</strain>
    </source>
</reference>
<evidence type="ECO:0000256" key="3">
    <source>
        <dbReference type="ARBA" id="ARBA00022833"/>
    </source>
</evidence>
<keyword evidence="4 5" id="KW-0238">DNA-binding</keyword>
<evidence type="ECO:0000313" key="8">
    <source>
        <dbReference type="EMBL" id="KAJ8954236.1"/>
    </source>
</evidence>
<comment type="caution">
    <text evidence="8">The sequence shown here is derived from an EMBL/GenBank/DDBJ whole genome shotgun (WGS) entry which is preliminary data.</text>
</comment>
<protein>
    <recommendedName>
        <fullName evidence="7">THAP-type domain-containing protein</fullName>
    </recommendedName>
</protein>
<evidence type="ECO:0000256" key="1">
    <source>
        <dbReference type="ARBA" id="ARBA00022723"/>
    </source>
</evidence>
<keyword evidence="9" id="KW-1185">Reference proteome</keyword>
<feature type="domain" description="THAP-type" evidence="7">
    <location>
        <begin position="1"/>
        <end position="88"/>
    </location>
</feature>
<evidence type="ECO:0000256" key="2">
    <source>
        <dbReference type="ARBA" id="ARBA00022771"/>
    </source>
</evidence>
<keyword evidence="1" id="KW-0479">Metal-binding</keyword>